<sequence length="60" mass="6420">MAEDAIRIMCPNLLCRKVLAVPPTARGKTVRCKSCSTTIRIPDKPAGSSPSPEPKPEQAT</sequence>
<dbReference type="EMBL" id="UOGK01000282">
    <property type="protein sequence ID" value="VAX39717.1"/>
    <property type="molecule type" value="Genomic_DNA"/>
</dbReference>
<accession>A0A3B1E7J5</accession>
<reference evidence="2" key="1">
    <citation type="submission" date="2018-06" db="EMBL/GenBank/DDBJ databases">
        <authorList>
            <person name="Zhirakovskaya E."/>
        </authorList>
    </citation>
    <scope>NUCLEOTIDE SEQUENCE</scope>
</reference>
<dbReference type="AlphaFoldDB" id="A0A3B1E7J5"/>
<organism evidence="2">
    <name type="scientific">hydrothermal vent metagenome</name>
    <dbReference type="NCBI Taxonomy" id="652676"/>
    <lineage>
        <taxon>unclassified sequences</taxon>
        <taxon>metagenomes</taxon>
        <taxon>ecological metagenomes</taxon>
    </lineage>
</organism>
<evidence type="ECO:0000313" key="2">
    <source>
        <dbReference type="EMBL" id="VAX39717.1"/>
    </source>
</evidence>
<protein>
    <recommendedName>
        <fullName evidence="3">Zinc finger/thioredoxin putative domain-containing protein</fullName>
    </recommendedName>
</protein>
<gene>
    <name evidence="2" type="ORF">MNBD_PLANCTO03-2197</name>
</gene>
<name>A0A3B1E7J5_9ZZZZ</name>
<proteinExistence type="predicted"/>
<feature type="region of interest" description="Disordered" evidence="1">
    <location>
        <begin position="41"/>
        <end position="60"/>
    </location>
</feature>
<evidence type="ECO:0000256" key="1">
    <source>
        <dbReference type="SAM" id="MobiDB-lite"/>
    </source>
</evidence>
<evidence type="ECO:0008006" key="3">
    <source>
        <dbReference type="Google" id="ProtNLM"/>
    </source>
</evidence>